<evidence type="ECO:0000313" key="3">
    <source>
        <dbReference type="Proteomes" id="UP000094598"/>
    </source>
</evidence>
<organism evidence="1 3">
    <name type="scientific">Neomoorella thermoacetica</name>
    <name type="common">Clostridium thermoaceticum</name>
    <dbReference type="NCBI Taxonomy" id="1525"/>
    <lineage>
        <taxon>Bacteria</taxon>
        <taxon>Bacillati</taxon>
        <taxon>Bacillota</taxon>
        <taxon>Clostridia</taxon>
        <taxon>Neomoorellales</taxon>
        <taxon>Neomoorellaceae</taxon>
        <taxon>Neomoorella</taxon>
    </lineage>
</organism>
<dbReference type="EMBL" id="VCDX01000013">
    <property type="protein sequence ID" value="TYL09005.1"/>
    <property type="molecule type" value="Genomic_DNA"/>
</dbReference>
<dbReference type="AlphaFoldDB" id="A0AAC9HG38"/>
<sequence length="60" mass="6765">MFPLVKAELSYSDLADIIYRLSGAACRHFGIDDLDDLPLGKFVEFLEAMPENARVHLIAR</sequence>
<proteinExistence type="predicted"/>
<dbReference type="RefSeq" id="WP_069588198.1">
    <property type="nucleotide sequence ID" value="NZ_CP017019.1"/>
</dbReference>
<name>A0AAC9HG38_NEOTH</name>
<evidence type="ECO:0000313" key="1">
    <source>
        <dbReference type="EMBL" id="AOQ23028.1"/>
    </source>
</evidence>
<accession>A0AAC9HG38</accession>
<dbReference type="Proteomes" id="UP000094598">
    <property type="component" value="Chromosome"/>
</dbReference>
<protein>
    <submittedName>
        <fullName evidence="1">Uncharacterized protein</fullName>
    </submittedName>
</protein>
<dbReference type="Proteomes" id="UP000322283">
    <property type="component" value="Unassembled WGS sequence"/>
</dbReference>
<reference evidence="1 3" key="1">
    <citation type="submission" date="2016-08" db="EMBL/GenBank/DDBJ databases">
        <title>Moorella thermoacetica DSM 103132.</title>
        <authorList>
            <person name="Jendresen C.B."/>
            <person name="Redl S.M."/>
            <person name="Jensen T.O."/>
            <person name="Nielsen A.T."/>
        </authorList>
    </citation>
    <scope>NUCLEOTIDE SEQUENCE [LARGE SCALE GENOMIC DNA]</scope>
    <source>
        <strain evidence="1 3">DSM 103132</strain>
    </source>
</reference>
<evidence type="ECO:0000313" key="2">
    <source>
        <dbReference type="EMBL" id="TYL09005.1"/>
    </source>
</evidence>
<dbReference type="EMBL" id="CP017019">
    <property type="protein sequence ID" value="AOQ23028.1"/>
    <property type="molecule type" value="Genomic_DNA"/>
</dbReference>
<gene>
    <name evidence="1" type="ORF">Maut_00561</name>
    <name evidence="2" type="ORF">MTAT_26730</name>
</gene>
<reference evidence="2 4" key="2">
    <citation type="submission" date="2019-05" db="EMBL/GenBank/DDBJ databases">
        <title>Genome sequence of Moorella thermoacetica ATCC 33924.</title>
        <authorList>
            <person name="Poehlein A."/>
            <person name="Bengelsdorf F.R."/>
            <person name="Duerre P."/>
            <person name="Daniel R."/>
        </authorList>
    </citation>
    <scope>NUCLEOTIDE SEQUENCE [LARGE SCALE GENOMIC DNA]</scope>
    <source>
        <strain evidence="2 4">ATCC 33924</strain>
    </source>
</reference>
<evidence type="ECO:0000313" key="4">
    <source>
        <dbReference type="Proteomes" id="UP000322283"/>
    </source>
</evidence>
<keyword evidence="4" id="KW-1185">Reference proteome</keyword>